<dbReference type="GO" id="GO:0015031">
    <property type="term" value="P:protein transport"/>
    <property type="evidence" value="ECO:0007669"/>
    <property type="project" value="UniProtKB-KW"/>
</dbReference>
<protein>
    <recommendedName>
        <fullName evidence="10">Dynein light chain</fullName>
    </recommendedName>
</protein>
<dbReference type="PANTHER" id="PTHR11886:SF56">
    <property type="entry name" value="OS02G0580400 PROTEIN"/>
    <property type="match status" value="1"/>
</dbReference>
<keyword evidence="10" id="KW-0243">Dynein</keyword>
<reference evidence="12" key="1">
    <citation type="submission" date="2016-04" db="EMBL/GenBank/DDBJ databases">
        <title>Cephalotus genome sequencing.</title>
        <authorList>
            <person name="Fukushima K."/>
            <person name="Hasebe M."/>
            <person name="Fang X."/>
        </authorList>
    </citation>
    <scope>NUCLEOTIDE SEQUENCE [LARGE SCALE GENOMIC DNA]</scope>
    <source>
        <strain evidence="12">cv. St1</strain>
    </source>
</reference>
<dbReference type="Gene3D" id="3.30.740.10">
    <property type="entry name" value="Protein Inhibitor Of Neuronal Nitric Oxide Synthase"/>
    <property type="match status" value="1"/>
</dbReference>
<keyword evidence="9" id="KW-0539">Nucleus</keyword>
<dbReference type="Pfam" id="PF01221">
    <property type="entry name" value="Dynein_light"/>
    <property type="match status" value="1"/>
</dbReference>
<keyword evidence="8 10" id="KW-0206">Cytoskeleton</keyword>
<comment type="similarity">
    <text evidence="10">Belongs to the dynein light chain family.</text>
</comment>
<dbReference type="GO" id="GO:0051028">
    <property type="term" value="P:mRNA transport"/>
    <property type="evidence" value="ECO:0007669"/>
    <property type="project" value="UniProtKB-KW"/>
</dbReference>
<evidence type="ECO:0000256" key="2">
    <source>
        <dbReference type="ARBA" id="ARBA00004245"/>
    </source>
</evidence>
<dbReference type="Proteomes" id="UP000187406">
    <property type="component" value="Unassembled WGS sequence"/>
</dbReference>
<dbReference type="SUPFAM" id="SSF54648">
    <property type="entry name" value="DLC"/>
    <property type="match status" value="1"/>
</dbReference>
<evidence type="ECO:0000256" key="9">
    <source>
        <dbReference type="ARBA" id="ARBA00023242"/>
    </source>
</evidence>
<evidence type="ECO:0000313" key="11">
    <source>
        <dbReference type="EMBL" id="GAV79130.1"/>
    </source>
</evidence>
<keyword evidence="7" id="KW-0653">Protein transport</keyword>
<name>A0A1Q3CFV3_CEPFO</name>
<evidence type="ECO:0000256" key="1">
    <source>
        <dbReference type="ARBA" id="ARBA00004123"/>
    </source>
</evidence>
<keyword evidence="10" id="KW-0505">Motor protein</keyword>
<organism evidence="11 12">
    <name type="scientific">Cephalotus follicularis</name>
    <name type="common">Albany pitcher plant</name>
    <dbReference type="NCBI Taxonomy" id="3775"/>
    <lineage>
        <taxon>Eukaryota</taxon>
        <taxon>Viridiplantae</taxon>
        <taxon>Streptophyta</taxon>
        <taxon>Embryophyta</taxon>
        <taxon>Tracheophyta</taxon>
        <taxon>Spermatophyta</taxon>
        <taxon>Magnoliopsida</taxon>
        <taxon>eudicotyledons</taxon>
        <taxon>Gunneridae</taxon>
        <taxon>Pentapetalae</taxon>
        <taxon>rosids</taxon>
        <taxon>fabids</taxon>
        <taxon>Oxalidales</taxon>
        <taxon>Cephalotaceae</taxon>
        <taxon>Cephalotus</taxon>
    </lineage>
</organism>
<gene>
    <name evidence="11" type="ORF">CFOL_v3_22595</name>
</gene>
<dbReference type="FunFam" id="3.30.740.10:FF:000005">
    <property type="entry name" value="Dynein light chain"/>
    <property type="match status" value="1"/>
</dbReference>
<evidence type="ECO:0000256" key="8">
    <source>
        <dbReference type="ARBA" id="ARBA00023212"/>
    </source>
</evidence>
<proteinExistence type="inferred from homology"/>
<dbReference type="GO" id="GO:0005634">
    <property type="term" value="C:nucleus"/>
    <property type="evidence" value="ECO:0007669"/>
    <property type="project" value="UniProtKB-SubCell"/>
</dbReference>
<dbReference type="InterPro" id="IPR001372">
    <property type="entry name" value="Dynein_light_chain_typ-1/2"/>
</dbReference>
<comment type="caution">
    <text evidence="11">The sequence shown here is derived from an EMBL/GenBank/DDBJ whole genome shotgun (WGS) entry which is preliminary data.</text>
</comment>
<dbReference type="AlphaFoldDB" id="A0A1Q3CFV3"/>
<dbReference type="GO" id="GO:0005868">
    <property type="term" value="C:cytoplasmic dynein complex"/>
    <property type="evidence" value="ECO:0007669"/>
    <property type="project" value="TreeGrafter"/>
</dbReference>
<keyword evidence="3" id="KW-0813">Transport</keyword>
<sequence length="160" mass="17956">MERSKENGKRRRRRVERSKEGVLCAPRRTLSLPPVVGARPPVNEVKLAALVVDLNIRLRLADMPAAMQERVFSYTKPLLDANAQGRSSLTHIAMCLKKEFDALYGPAWHCIVGKSFGSFVTHSTGGFIYFSCDKLCFLLFKTEVRPLSKLPSLLTLKNHA</sequence>
<dbReference type="InterPro" id="IPR037177">
    <property type="entry name" value="DLC_sf"/>
</dbReference>
<dbReference type="GO" id="GO:0007017">
    <property type="term" value="P:microtubule-based process"/>
    <property type="evidence" value="ECO:0007669"/>
    <property type="project" value="InterPro"/>
</dbReference>
<evidence type="ECO:0000256" key="4">
    <source>
        <dbReference type="ARBA" id="ARBA00022490"/>
    </source>
</evidence>
<comment type="subcellular location">
    <subcellularLocation>
        <location evidence="2 10">Cytoplasm</location>
        <location evidence="2 10">Cytoskeleton</location>
    </subcellularLocation>
    <subcellularLocation>
        <location evidence="1">Nucleus</location>
    </subcellularLocation>
</comment>
<evidence type="ECO:0000256" key="6">
    <source>
        <dbReference type="ARBA" id="ARBA00022816"/>
    </source>
</evidence>
<dbReference type="PANTHER" id="PTHR11886">
    <property type="entry name" value="DYNEIN LIGHT CHAIN"/>
    <property type="match status" value="1"/>
</dbReference>
<keyword evidence="12" id="KW-1185">Reference proteome</keyword>
<dbReference type="OrthoDB" id="10033309at2759"/>
<evidence type="ECO:0000256" key="3">
    <source>
        <dbReference type="ARBA" id="ARBA00022448"/>
    </source>
</evidence>
<evidence type="ECO:0000256" key="7">
    <source>
        <dbReference type="ARBA" id="ARBA00022927"/>
    </source>
</evidence>
<dbReference type="GO" id="GO:0045505">
    <property type="term" value="F:dynein intermediate chain binding"/>
    <property type="evidence" value="ECO:0007669"/>
    <property type="project" value="TreeGrafter"/>
</dbReference>
<accession>A0A1Q3CFV3</accession>
<evidence type="ECO:0000313" key="12">
    <source>
        <dbReference type="Proteomes" id="UP000187406"/>
    </source>
</evidence>
<dbReference type="STRING" id="3775.A0A1Q3CFV3"/>
<evidence type="ECO:0000256" key="10">
    <source>
        <dbReference type="RuleBase" id="RU365010"/>
    </source>
</evidence>
<dbReference type="GO" id="GO:0005874">
    <property type="term" value="C:microtubule"/>
    <property type="evidence" value="ECO:0007669"/>
    <property type="project" value="UniProtKB-KW"/>
</dbReference>
<evidence type="ECO:0000256" key="5">
    <source>
        <dbReference type="ARBA" id="ARBA00022701"/>
    </source>
</evidence>
<dbReference type="SMART" id="SM01375">
    <property type="entry name" value="Dynein_light"/>
    <property type="match status" value="1"/>
</dbReference>
<keyword evidence="5 10" id="KW-0493">Microtubule</keyword>
<dbReference type="EMBL" id="BDDD01001916">
    <property type="protein sequence ID" value="GAV79130.1"/>
    <property type="molecule type" value="Genomic_DNA"/>
</dbReference>
<dbReference type="InParanoid" id="A0A1Q3CFV3"/>
<keyword evidence="6" id="KW-0509">mRNA transport</keyword>
<keyword evidence="4 10" id="KW-0963">Cytoplasm</keyword>
<dbReference type="CDD" id="cd21452">
    <property type="entry name" value="DLC-like_DYNLL1_DYNLL2"/>
    <property type="match status" value="1"/>
</dbReference>